<dbReference type="OrthoDB" id="102159at2157"/>
<dbReference type="STRING" id="1609559.TQ32_01395"/>
<dbReference type="Pfam" id="PF09700">
    <property type="entry name" value="Cas_Cmr3"/>
    <property type="match status" value="1"/>
</dbReference>
<evidence type="ECO:0008006" key="3">
    <source>
        <dbReference type="Google" id="ProtNLM"/>
    </source>
</evidence>
<dbReference type="PATRIC" id="fig|1609559.3.peg.290"/>
<protein>
    <recommendedName>
        <fullName evidence="3">CRISPR-associated protein Cmr3</fullName>
    </recommendedName>
</protein>
<reference evidence="1 2" key="2">
    <citation type="journal article" date="2016" name="Int. J. Syst. Evol. Microbiol.">
        <title>Pyrococcus kukulkanii sp. nov., a hyperthermophilic, piezophilic archaeon isolated from a deep-sea hydrothermal vent.</title>
        <authorList>
            <person name="Callac N."/>
            <person name="Oger P."/>
            <person name="Lesongeur F."/>
            <person name="Rattray J.E."/>
            <person name="Vannier P."/>
            <person name="Michoud G."/>
            <person name="Beauverger M."/>
            <person name="Gayet N."/>
            <person name="Rouxel O."/>
            <person name="Jebbar M."/>
            <person name="Godfroy A."/>
        </authorList>
    </citation>
    <scope>NUCLEOTIDE SEQUENCE [LARGE SCALE GENOMIC DNA]</scope>
    <source>
        <strain evidence="1 2">NCB100</strain>
    </source>
</reference>
<dbReference type="RefSeq" id="WP_068320304.1">
    <property type="nucleotide sequence ID" value="NZ_CP010835.1"/>
</dbReference>
<organism evidence="1 2">
    <name type="scientific">Pyrococcus kukulkanii</name>
    <dbReference type="NCBI Taxonomy" id="1609559"/>
    <lineage>
        <taxon>Archaea</taxon>
        <taxon>Methanobacteriati</taxon>
        <taxon>Methanobacteriota</taxon>
        <taxon>Thermococci</taxon>
        <taxon>Thermococcales</taxon>
        <taxon>Thermococcaceae</taxon>
        <taxon>Pyrococcus</taxon>
    </lineage>
</organism>
<name>A0A127B938_9EURY</name>
<gene>
    <name evidence="1" type="ORF">TQ32_01395</name>
</gene>
<dbReference type="EMBL" id="CP010835">
    <property type="protein sequence ID" value="AMM53299.1"/>
    <property type="molecule type" value="Genomic_DNA"/>
</dbReference>
<dbReference type="NCBIfam" id="TIGR01888">
    <property type="entry name" value="cas_cmr3"/>
    <property type="match status" value="1"/>
</dbReference>
<dbReference type="Gene3D" id="2.60.40.4350">
    <property type="match status" value="1"/>
</dbReference>
<proteinExistence type="predicted"/>
<dbReference type="Gene3D" id="3.30.70.2940">
    <property type="match status" value="1"/>
</dbReference>
<reference evidence="2" key="1">
    <citation type="submission" date="2015-02" db="EMBL/GenBank/DDBJ databases">
        <title>Pyrococcus kukulkanii sp. nov., a novel hyperthermophilic archaeon isolated from a deep-sea hydrothermal vent at the Guaymas Basin.</title>
        <authorList>
            <person name="Oger P.M."/>
            <person name="Callac N."/>
            <person name="Jebbar M."/>
            <person name="Godfroy A."/>
        </authorList>
    </citation>
    <scope>NUCLEOTIDE SEQUENCE [LARGE SCALE GENOMIC DNA]</scope>
    <source>
        <strain evidence="2">NCB100</strain>
    </source>
</reference>
<dbReference type="KEGG" id="pyc:TQ32_01395"/>
<dbReference type="GeneID" id="28490444"/>
<dbReference type="InterPro" id="IPR019117">
    <property type="entry name" value="CRISPR-assoc_protein_Cmr3"/>
</dbReference>
<evidence type="ECO:0000313" key="1">
    <source>
        <dbReference type="EMBL" id="AMM53299.1"/>
    </source>
</evidence>
<dbReference type="Proteomes" id="UP000070587">
    <property type="component" value="Chromosome"/>
</dbReference>
<sequence>MVMEILPNDVLMFRESREFSAGEYHIAVTREPLPHTIAGAIMANLYLKGGVDLINYNSDLKRWKPGFSILGVFFAKGGKPLFPLPKDLVAIDNGVVYPLKPREVFGRVIVVAGSEGNETLRFKPAGGFLTLDDLNNYLTGKGGPFTPVPSGDVYVLEERIGIGIDRDRRVVVEGLLYRTVNLRVREGVSLKVYFERGEDKVKEIIGEKGMLRLGGESRFATYRFNGDEFPVRLNDEKSSLIRLYFATPLIPRGGIEGVLNELKIEGRILKVFTGRKIAVTGWDMKAKMPKETLYAYPAGTVVWVEADGPVEIGEPLKAGLMKEFGYGLVLPGVMG</sequence>
<evidence type="ECO:0000313" key="2">
    <source>
        <dbReference type="Proteomes" id="UP000070587"/>
    </source>
</evidence>
<accession>A0A127B938</accession>
<dbReference type="InterPro" id="IPR010165">
    <property type="entry name" value="CRISPR-Cmr3_IIIB"/>
</dbReference>
<dbReference type="AlphaFoldDB" id="A0A127B938"/>